<feature type="non-terminal residue" evidence="1">
    <location>
        <position position="1"/>
    </location>
</feature>
<sequence length="64" mass="7557">PQGQAYKRCKLAWLQRWMTSTMPGIIDKFITMGYTPADVERLIGMRREAENIQKFVVEFRATYN</sequence>
<dbReference type="Proteomes" id="UP000748025">
    <property type="component" value="Unassembled WGS sequence"/>
</dbReference>
<name>A0A9P7SVE8_9HYPO</name>
<gene>
    <name evidence="1" type="ORF">E4U43_006780</name>
</gene>
<keyword evidence="2" id="KW-1185">Reference proteome</keyword>
<comment type="caution">
    <text evidence="1">The sequence shown here is derived from an EMBL/GenBank/DDBJ whole genome shotgun (WGS) entry which is preliminary data.</text>
</comment>
<accession>A0A9P7SVE8</accession>
<reference evidence="1" key="1">
    <citation type="journal article" date="2020" name="bioRxiv">
        <title>Whole genome comparisons of ergot fungi reveals the divergence and evolution of species within the genus Claviceps are the result of varying mechanisms driving genome evolution and host range expansion.</title>
        <authorList>
            <person name="Wyka S.A."/>
            <person name="Mondo S.J."/>
            <person name="Liu M."/>
            <person name="Dettman J."/>
            <person name="Nalam V."/>
            <person name="Broders K.D."/>
        </authorList>
    </citation>
    <scope>NUCLEOTIDE SEQUENCE</scope>
    <source>
        <strain evidence="1">CCC 602</strain>
    </source>
</reference>
<dbReference type="EMBL" id="SRPW01004815">
    <property type="protein sequence ID" value="KAG5980129.1"/>
    <property type="molecule type" value="Genomic_DNA"/>
</dbReference>
<evidence type="ECO:0000313" key="1">
    <source>
        <dbReference type="EMBL" id="KAG5980129.1"/>
    </source>
</evidence>
<evidence type="ECO:0000313" key="2">
    <source>
        <dbReference type="Proteomes" id="UP000748025"/>
    </source>
</evidence>
<proteinExistence type="predicted"/>
<dbReference type="AlphaFoldDB" id="A0A9P7SVE8"/>
<organism evidence="1 2">
    <name type="scientific">Claviceps pusilla</name>
    <dbReference type="NCBI Taxonomy" id="123648"/>
    <lineage>
        <taxon>Eukaryota</taxon>
        <taxon>Fungi</taxon>
        <taxon>Dikarya</taxon>
        <taxon>Ascomycota</taxon>
        <taxon>Pezizomycotina</taxon>
        <taxon>Sordariomycetes</taxon>
        <taxon>Hypocreomycetidae</taxon>
        <taxon>Hypocreales</taxon>
        <taxon>Clavicipitaceae</taxon>
        <taxon>Claviceps</taxon>
    </lineage>
</organism>
<protein>
    <submittedName>
        <fullName evidence="1">Uncharacterized protein</fullName>
    </submittedName>
</protein>